<dbReference type="InterPro" id="IPR036397">
    <property type="entry name" value="RNaseH_sf"/>
</dbReference>
<dbReference type="Pfam" id="PF00665">
    <property type="entry name" value="rve"/>
    <property type="match status" value="1"/>
</dbReference>
<protein>
    <recommendedName>
        <fullName evidence="1">RNA-directed DNA polymerase</fullName>
        <ecNumber evidence="1">2.7.7.49</ecNumber>
    </recommendedName>
</protein>
<dbReference type="OrthoDB" id="6627416at2759"/>
<dbReference type="GO" id="GO:0003676">
    <property type="term" value="F:nucleic acid binding"/>
    <property type="evidence" value="ECO:0007669"/>
    <property type="project" value="InterPro"/>
</dbReference>
<organism evidence="3 4">
    <name type="scientific">Aphis glycines</name>
    <name type="common">Soybean aphid</name>
    <dbReference type="NCBI Taxonomy" id="307491"/>
    <lineage>
        <taxon>Eukaryota</taxon>
        <taxon>Metazoa</taxon>
        <taxon>Ecdysozoa</taxon>
        <taxon>Arthropoda</taxon>
        <taxon>Hexapoda</taxon>
        <taxon>Insecta</taxon>
        <taxon>Pterygota</taxon>
        <taxon>Neoptera</taxon>
        <taxon>Paraneoptera</taxon>
        <taxon>Hemiptera</taxon>
        <taxon>Sternorrhyncha</taxon>
        <taxon>Aphidomorpha</taxon>
        <taxon>Aphidoidea</taxon>
        <taxon>Aphididae</taxon>
        <taxon>Aphidini</taxon>
        <taxon>Aphis</taxon>
        <taxon>Aphis</taxon>
    </lineage>
</organism>
<dbReference type="InterPro" id="IPR050951">
    <property type="entry name" value="Retrovirus_Pol_polyprotein"/>
</dbReference>
<dbReference type="Pfam" id="PF17921">
    <property type="entry name" value="Integrase_H2C2"/>
    <property type="match status" value="1"/>
</dbReference>
<dbReference type="PANTHER" id="PTHR37984:SF5">
    <property type="entry name" value="PROTEIN NYNRIN-LIKE"/>
    <property type="match status" value="1"/>
</dbReference>
<evidence type="ECO:0000313" key="3">
    <source>
        <dbReference type="EMBL" id="KAE9522336.1"/>
    </source>
</evidence>
<dbReference type="Proteomes" id="UP000475862">
    <property type="component" value="Unassembled WGS sequence"/>
</dbReference>
<feature type="non-terminal residue" evidence="3">
    <location>
        <position position="243"/>
    </location>
</feature>
<dbReference type="SUPFAM" id="SSF53098">
    <property type="entry name" value="Ribonuclease H-like"/>
    <property type="match status" value="1"/>
</dbReference>
<gene>
    <name evidence="3" type="ORF">AGLY_017282</name>
</gene>
<dbReference type="GO" id="GO:0003964">
    <property type="term" value="F:RNA-directed DNA polymerase activity"/>
    <property type="evidence" value="ECO:0007669"/>
    <property type="project" value="UniProtKB-EC"/>
</dbReference>
<accession>A0A6G0SVD2</accession>
<proteinExistence type="predicted"/>
<comment type="caution">
    <text evidence="3">The sequence shown here is derived from an EMBL/GenBank/DDBJ whole genome shotgun (WGS) entry which is preliminary data.</text>
</comment>
<evidence type="ECO:0000256" key="1">
    <source>
        <dbReference type="ARBA" id="ARBA00012493"/>
    </source>
</evidence>
<dbReference type="InterPro" id="IPR041588">
    <property type="entry name" value="Integrase_H2C2"/>
</dbReference>
<dbReference type="EMBL" id="VYZN01001367">
    <property type="protein sequence ID" value="KAE9522336.1"/>
    <property type="molecule type" value="Genomic_DNA"/>
</dbReference>
<reference evidence="3 4" key="1">
    <citation type="submission" date="2019-08" db="EMBL/GenBank/DDBJ databases">
        <title>The genome of the soybean aphid Biotype 1, its phylome, world population structure and adaptation to the North American continent.</title>
        <authorList>
            <person name="Giordano R."/>
            <person name="Donthu R.K."/>
            <person name="Hernandez A.G."/>
            <person name="Wright C.L."/>
            <person name="Zimin A.V."/>
        </authorList>
    </citation>
    <scope>NUCLEOTIDE SEQUENCE [LARGE SCALE GENOMIC DNA]</scope>
    <source>
        <tissue evidence="3">Whole aphids</tissue>
    </source>
</reference>
<dbReference type="Gene3D" id="1.10.340.70">
    <property type="match status" value="1"/>
</dbReference>
<name>A0A6G0SVD2_APHGL</name>
<sequence>MYVTAIMNIWKNNPPFQVENGQLFYKKTHARVIINADEQLHIIKMTHCGSDSSIEALRFLSSYKSYFWYHMSDDVRDFIMRCDSCQRVNSTSLKVFNQIGVDIMTLSEVDGFKYVVVGIDYFTKWSEARPIKDKSAVTVAWFLYDEIICRHGCPKIQISDQGREFVNKLNDELFRLTGTKHRHIIRKLQSVLQDNVLQWPYILQGVLPGVLFAHRTAQHSSTGYMPFKMLYQRDATVVYADCS</sequence>
<feature type="domain" description="Integrase catalytic" evidence="2">
    <location>
        <begin position="90"/>
        <end position="181"/>
    </location>
</feature>
<dbReference type="GO" id="GO:0015074">
    <property type="term" value="P:DNA integration"/>
    <property type="evidence" value="ECO:0007669"/>
    <property type="project" value="InterPro"/>
</dbReference>
<evidence type="ECO:0000259" key="2">
    <source>
        <dbReference type="PROSITE" id="PS50994"/>
    </source>
</evidence>
<dbReference type="PROSITE" id="PS50994">
    <property type="entry name" value="INTEGRASE"/>
    <property type="match status" value="1"/>
</dbReference>
<keyword evidence="4" id="KW-1185">Reference proteome</keyword>
<dbReference type="InterPro" id="IPR012337">
    <property type="entry name" value="RNaseH-like_sf"/>
</dbReference>
<dbReference type="AlphaFoldDB" id="A0A6G0SVD2"/>
<dbReference type="InterPro" id="IPR001584">
    <property type="entry name" value="Integrase_cat-core"/>
</dbReference>
<dbReference type="EC" id="2.7.7.49" evidence="1"/>
<dbReference type="PANTHER" id="PTHR37984">
    <property type="entry name" value="PROTEIN CBG26694"/>
    <property type="match status" value="1"/>
</dbReference>
<evidence type="ECO:0000313" key="4">
    <source>
        <dbReference type="Proteomes" id="UP000475862"/>
    </source>
</evidence>
<dbReference type="Gene3D" id="3.30.420.10">
    <property type="entry name" value="Ribonuclease H-like superfamily/Ribonuclease H"/>
    <property type="match status" value="1"/>
</dbReference>